<gene>
    <name evidence="2" type="ORF">EKO04_001159</name>
</gene>
<sequence length="292" mass="32852">MRLLSFFILVTAAAFALGSDTLHILSDSIKPTVDPPATELDEGLKLGLFTSPHHIVDWMDGRINFACKDRFQYEIYDVQDIEMFDVKYDDCHQPWVMCRHTNAPHTADSIAEAVSMIPVSMRQYIRHVIALPDARIEGEEQTYNDFDTIVLKGKASIHTIIAMAAVSLGRYASMSGTDYWENEEWLQAFGNDNAVLNVASQTSQQANFAHMTVMALVDYQNPGTWGKAVPELNRVKHQVQRIQRDLGGHFEFKVDGGVKQCLRRMLQDSVAGRAEQLPMSPGRLARPWVNAV</sequence>
<dbReference type="EMBL" id="RZGK01000002">
    <property type="protein sequence ID" value="KAF9701408.1"/>
    <property type="molecule type" value="Genomic_DNA"/>
</dbReference>
<reference evidence="2" key="1">
    <citation type="submission" date="2018-12" db="EMBL/GenBank/DDBJ databases">
        <authorList>
            <person name="Syme R.A."/>
            <person name="Farfan-Caceres L."/>
            <person name="Lichtenzveig J."/>
        </authorList>
    </citation>
    <scope>NUCLEOTIDE SEQUENCE</scope>
    <source>
        <strain evidence="2">Al4</strain>
    </source>
</reference>
<keyword evidence="1" id="KW-0732">Signal</keyword>
<accession>A0A8H7MMF1</accession>
<feature type="chain" id="PRO_5034502612" evidence="1">
    <location>
        <begin position="19"/>
        <end position="292"/>
    </location>
</feature>
<evidence type="ECO:0000256" key="1">
    <source>
        <dbReference type="SAM" id="SignalP"/>
    </source>
</evidence>
<organism evidence="2 3">
    <name type="scientific">Ascochyta lentis</name>
    <dbReference type="NCBI Taxonomy" id="205686"/>
    <lineage>
        <taxon>Eukaryota</taxon>
        <taxon>Fungi</taxon>
        <taxon>Dikarya</taxon>
        <taxon>Ascomycota</taxon>
        <taxon>Pezizomycotina</taxon>
        <taxon>Dothideomycetes</taxon>
        <taxon>Pleosporomycetidae</taxon>
        <taxon>Pleosporales</taxon>
        <taxon>Pleosporineae</taxon>
        <taxon>Didymellaceae</taxon>
        <taxon>Ascochyta</taxon>
    </lineage>
</organism>
<proteinExistence type="predicted"/>
<dbReference type="Proteomes" id="UP000651452">
    <property type="component" value="Unassembled WGS sequence"/>
</dbReference>
<feature type="signal peptide" evidence="1">
    <location>
        <begin position="1"/>
        <end position="18"/>
    </location>
</feature>
<keyword evidence="3" id="KW-1185">Reference proteome</keyword>
<evidence type="ECO:0000313" key="3">
    <source>
        <dbReference type="Proteomes" id="UP000651452"/>
    </source>
</evidence>
<name>A0A8H7MMF1_9PLEO</name>
<dbReference type="AlphaFoldDB" id="A0A8H7MMF1"/>
<protein>
    <submittedName>
        <fullName evidence="2">Uncharacterized protein</fullName>
    </submittedName>
</protein>
<evidence type="ECO:0000313" key="2">
    <source>
        <dbReference type="EMBL" id="KAF9701408.1"/>
    </source>
</evidence>
<dbReference type="OrthoDB" id="2142213at2759"/>
<reference evidence="2" key="2">
    <citation type="submission" date="2020-09" db="EMBL/GenBank/DDBJ databases">
        <title>Reference genome assembly for Australian Ascochyta lentis isolate Al4.</title>
        <authorList>
            <person name="Lee R.C."/>
            <person name="Farfan-Caceres L.M."/>
            <person name="Debler J.W."/>
            <person name="Williams A.H."/>
            <person name="Henares B.M."/>
        </authorList>
    </citation>
    <scope>NUCLEOTIDE SEQUENCE</scope>
    <source>
        <strain evidence="2">Al4</strain>
    </source>
</reference>
<comment type="caution">
    <text evidence="2">The sequence shown here is derived from an EMBL/GenBank/DDBJ whole genome shotgun (WGS) entry which is preliminary data.</text>
</comment>